<accession>A0A0C3B2D8</accession>
<keyword evidence="2" id="KW-1185">Reference proteome</keyword>
<proteinExistence type="predicted"/>
<protein>
    <submittedName>
        <fullName evidence="1">Uncharacterized protein</fullName>
    </submittedName>
</protein>
<dbReference type="AlphaFoldDB" id="A0A0C3B2D8"/>
<dbReference type="HOGENOM" id="CLU_2740931_0_0_1"/>
<gene>
    <name evidence="1" type="ORF">PILCRDRAFT_822515</name>
</gene>
<dbReference type="Proteomes" id="UP000054166">
    <property type="component" value="Unassembled WGS sequence"/>
</dbReference>
<evidence type="ECO:0000313" key="2">
    <source>
        <dbReference type="Proteomes" id="UP000054166"/>
    </source>
</evidence>
<evidence type="ECO:0000313" key="1">
    <source>
        <dbReference type="EMBL" id="KIM80383.1"/>
    </source>
</evidence>
<sequence length="71" mass="7883">MVHCRQPFSNQLLFPPLWRLCCGFVYLFSPPHLDVTIATLWRLIASLAAGPITASDKVLALAAASSLRRFI</sequence>
<name>A0A0C3B2D8_PILCF</name>
<dbReference type="EMBL" id="KN833004">
    <property type="protein sequence ID" value="KIM80383.1"/>
    <property type="molecule type" value="Genomic_DNA"/>
</dbReference>
<reference evidence="2" key="2">
    <citation type="submission" date="2015-01" db="EMBL/GenBank/DDBJ databases">
        <title>Evolutionary Origins and Diversification of the Mycorrhizal Mutualists.</title>
        <authorList>
            <consortium name="DOE Joint Genome Institute"/>
            <consortium name="Mycorrhizal Genomics Consortium"/>
            <person name="Kohler A."/>
            <person name="Kuo A."/>
            <person name="Nagy L.G."/>
            <person name="Floudas D."/>
            <person name="Copeland A."/>
            <person name="Barry K.W."/>
            <person name="Cichocki N."/>
            <person name="Veneault-Fourrey C."/>
            <person name="LaButti K."/>
            <person name="Lindquist E.A."/>
            <person name="Lipzen A."/>
            <person name="Lundell T."/>
            <person name="Morin E."/>
            <person name="Murat C."/>
            <person name="Riley R."/>
            <person name="Ohm R."/>
            <person name="Sun H."/>
            <person name="Tunlid A."/>
            <person name="Henrissat B."/>
            <person name="Grigoriev I.V."/>
            <person name="Hibbett D.S."/>
            <person name="Martin F."/>
        </authorList>
    </citation>
    <scope>NUCLEOTIDE SEQUENCE [LARGE SCALE GENOMIC DNA]</scope>
    <source>
        <strain evidence="2">F 1598</strain>
    </source>
</reference>
<reference evidence="1 2" key="1">
    <citation type="submission" date="2014-04" db="EMBL/GenBank/DDBJ databases">
        <authorList>
            <consortium name="DOE Joint Genome Institute"/>
            <person name="Kuo A."/>
            <person name="Tarkka M."/>
            <person name="Buscot F."/>
            <person name="Kohler A."/>
            <person name="Nagy L.G."/>
            <person name="Floudas D."/>
            <person name="Copeland A."/>
            <person name="Barry K.W."/>
            <person name="Cichocki N."/>
            <person name="Veneault-Fourrey C."/>
            <person name="LaButti K."/>
            <person name="Lindquist E.A."/>
            <person name="Lipzen A."/>
            <person name="Lundell T."/>
            <person name="Morin E."/>
            <person name="Murat C."/>
            <person name="Sun H."/>
            <person name="Tunlid A."/>
            <person name="Henrissat B."/>
            <person name="Grigoriev I.V."/>
            <person name="Hibbett D.S."/>
            <person name="Martin F."/>
            <person name="Nordberg H.P."/>
            <person name="Cantor M.N."/>
            <person name="Hua S.X."/>
        </authorList>
    </citation>
    <scope>NUCLEOTIDE SEQUENCE [LARGE SCALE GENOMIC DNA]</scope>
    <source>
        <strain evidence="1 2">F 1598</strain>
    </source>
</reference>
<dbReference type="InParanoid" id="A0A0C3B2D8"/>
<organism evidence="1 2">
    <name type="scientific">Piloderma croceum (strain F 1598)</name>
    <dbReference type="NCBI Taxonomy" id="765440"/>
    <lineage>
        <taxon>Eukaryota</taxon>
        <taxon>Fungi</taxon>
        <taxon>Dikarya</taxon>
        <taxon>Basidiomycota</taxon>
        <taxon>Agaricomycotina</taxon>
        <taxon>Agaricomycetes</taxon>
        <taxon>Agaricomycetidae</taxon>
        <taxon>Atheliales</taxon>
        <taxon>Atheliaceae</taxon>
        <taxon>Piloderma</taxon>
    </lineage>
</organism>